<feature type="compositionally biased region" description="Basic and acidic residues" evidence="1">
    <location>
        <begin position="106"/>
        <end position="115"/>
    </location>
</feature>
<feature type="region of interest" description="Disordered" evidence="1">
    <location>
        <begin position="162"/>
        <end position="181"/>
    </location>
</feature>
<evidence type="ECO:0000259" key="2">
    <source>
        <dbReference type="Pfam" id="PF24899"/>
    </source>
</evidence>
<dbReference type="EMBL" id="JBAMIC010000019">
    <property type="protein sequence ID" value="KAK7093939.1"/>
    <property type="molecule type" value="Genomic_DNA"/>
</dbReference>
<feature type="region of interest" description="Disordered" evidence="1">
    <location>
        <begin position="102"/>
        <end position="148"/>
    </location>
</feature>
<dbReference type="Pfam" id="PF24899">
    <property type="entry name" value="UBA_DHX29"/>
    <property type="match status" value="1"/>
</dbReference>
<organism evidence="3 4">
    <name type="scientific">Littorina saxatilis</name>
    <dbReference type="NCBI Taxonomy" id="31220"/>
    <lineage>
        <taxon>Eukaryota</taxon>
        <taxon>Metazoa</taxon>
        <taxon>Spiralia</taxon>
        <taxon>Lophotrochozoa</taxon>
        <taxon>Mollusca</taxon>
        <taxon>Gastropoda</taxon>
        <taxon>Caenogastropoda</taxon>
        <taxon>Littorinimorpha</taxon>
        <taxon>Littorinoidea</taxon>
        <taxon>Littorinidae</taxon>
        <taxon>Littorina</taxon>
    </lineage>
</organism>
<comment type="caution">
    <text evidence="3">The sequence shown here is derived from an EMBL/GenBank/DDBJ whole genome shotgun (WGS) entry which is preliminary data.</text>
</comment>
<gene>
    <name evidence="3" type="ORF">V1264_007618</name>
</gene>
<evidence type="ECO:0000313" key="3">
    <source>
        <dbReference type="EMBL" id="KAK7093939.1"/>
    </source>
</evidence>
<dbReference type="InterPro" id="IPR056890">
    <property type="entry name" value="UBA_DHX29-like"/>
</dbReference>
<sequence>MYVFCYLCVYQVNLPDRLEKEIVDLISQEHQNRKSLGVLSKRITTKKLTDIYNSLSNAGFSQRQVESAMSATVAMGGDLHDALDWLCLNTPNDQLPKGFSQTLQAEEEKKSKPKFDTSQQQDATSGPAPTIVPAVPVKEKQGLSPAPQKEAVKDWILRYAEQSSESSGDDKDKEEEEDPNSRYLILTARLEDAKAEAADAKQKGNKAGHTKTSKKVRELMLGVYCITVQPALKTISQ</sequence>
<dbReference type="GO" id="GO:0016787">
    <property type="term" value="F:hydrolase activity"/>
    <property type="evidence" value="ECO:0007669"/>
    <property type="project" value="UniProtKB-KW"/>
</dbReference>
<dbReference type="AlphaFoldDB" id="A0AAN9AWU3"/>
<reference evidence="3 4" key="1">
    <citation type="submission" date="2024-02" db="EMBL/GenBank/DDBJ databases">
        <title>Chromosome-scale genome assembly of the rough periwinkle Littorina saxatilis.</title>
        <authorList>
            <person name="De Jode A."/>
            <person name="Faria R."/>
            <person name="Formenti G."/>
            <person name="Sims Y."/>
            <person name="Smith T.P."/>
            <person name="Tracey A."/>
            <person name="Wood J.M.D."/>
            <person name="Zagrodzka Z.B."/>
            <person name="Johannesson K."/>
            <person name="Butlin R.K."/>
            <person name="Leder E.H."/>
        </authorList>
    </citation>
    <scope>NUCLEOTIDE SEQUENCE [LARGE SCALE GENOMIC DNA]</scope>
    <source>
        <strain evidence="3">Snail1</strain>
        <tissue evidence="3">Muscle</tissue>
    </source>
</reference>
<keyword evidence="4" id="KW-1185">Reference proteome</keyword>
<protein>
    <recommendedName>
        <fullName evidence="2">ATP-dependent RNA helicase DHX29-like UBA domain-containing protein</fullName>
    </recommendedName>
</protein>
<evidence type="ECO:0000313" key="4">
    <source>
        <dbReference type="Proteomes" id="UP001374579"/>
    </source>
</evidence>
<accession>A0AAN9AWU3</accession>
<dbReference type="GO" id="GO:0004386">
    <property type="term" value="F:helicase activity"/>
    <property type="evidence" value="ECO:0007669"/>
    <property type="project" value="UniProtKB-KW"/>
</dbReference>
<proteinExistence type="predicted"/>
<name>A0AAN9AWU3_9CAEN</name>
<evidence type="ECO:0000256" key="1">
    <source>
        <dbReference type="SAM" id="MobiDB-lite"/>
    </source>
</evidence>
<dbReference type="Proteomes" id="UP001374579">
    <property type="component" value="Unassembled WGS sequence"/>
</dbReference>
<feature type="domain" description="ATP-dependent RNA helicase DHX29-like UBA" evidence="2">
    <location>
        <begin position="47"/>
        <end position="101"/>
    </location>
</feature>